<feature type="domain" description="RING-type" evidence="15">
    <location>
        <begin position="93"/>
        <end position="135"/>
    </location>
</feature>
<evidence type="ECO:0000256" key="1">
    <source>
        <dbReference type="ARBA" id="ARBA00004167"/>
    </source>
</evidence>
<comment type="similarity">
    <text evidence="11">Belongs to the RING-type zinc finger family. ATL subfamily.</text>
</comment>
<evidence type="ECO:0000256" key="3">
    <source>
        <dbReference type="ARBA" id="ARBA00022679"/>
    </source>
</evidence>
<organism evidence="16 17">
    <name type="scientific">Musa balbisiana</name>
    <name type="common">Banana</name>
    <dbReference type="NCBI Taxonomy" id="52838"/>
    <lineage>
        <taxon>Eukaryota</taxon>
        <taxon>Viridiplantae</taxon>
        <taxon>Streptophyta</taxon>
        <taxon>Embryophyta</taxon>
        <taxon>Tracheophyta</taxon>
        <taxon>Spermatophyta</taxon>
        <taxon>Magnoliopsida</taxon>
        <taxon>Liliopsida</taxon>
        <taxon>Zingiberales</taxon>
        <taxon>Musaceae</taxon>
        <taxon>Musa</taxon>
    </lineage>
</organism>
<evidence type="ECO:0000256" key="11">
    <source>
        <dbReference type="ARBA" id="ARBA00024209"/>
    </source>
</evidence>
<dbReference type="SMART" id="SM00184">
    <property type="entry name" value="RING"/>
    <property type="match status" value="1"/>
</dbReference>
<dbReference type="InterPro" id="IPR001841">
    <property type="entry name" value="Znf_RING"/>
</dbReference>
<dbReference type="InterPro" id="IPR013083">
    <property type="entry name" value="Znf_RING/FYVE/PHD"/>
</dbReference>
<evidence type="ECO:0000256" key="7">
    <source>
        <dbReference type="ARBA" id="ARBA00022786"/>
    </source>
</evidence>
<dbReference type="GO" id="GO:0008270">
    <property type="term" value="F:zinc ion binding"/>
    <property type="evidence" value="ECO:0007669"/>
    <property type="project" value="UniProtKB-KW"/>
</dbReference>
<reference evidence="16 17" key="1">
    <citation type="journal article" date="2019" name="Nat. Plants">
        <title>Genome sequencing of Musa balbisiana reveals subgenome evolution and function divergence in polyploid bananas.</title>
        <authorList>
            <person name="Yao X."/>
        </authorList>
    </citation>
    <scope>NUCLEOTIDE SEQUENCE [LARGE SCALE GENOMIC DNA]</scope>
    <source>
        <strain evidence="17">cv. DH-PKW</strain>
        <tissue evidence="16">Leaves</tissue>
    </source>
</reference>
<feature type="transmembrane region" description="Helical" evidence="14">
    <location>
        <begin position="12"/>
        <end position="30"/>
    </location>
</feature>
<keyword evidence="9 14" id="KW-1133">Transmembrane helix</keyword>
<dbReference type="GO" id="GO:0016567">
    <property type="term" value="P:protein ubiquitination"/>
    <property type="evidence" value="ECO:0007669"/>
    <property type="project" value="UniProtKB-UniPathway"/>
</dbReference>
<evidence type="ECO:0000259" key="15">
    <source>
        <dbReference type="PROSITE" id="PS50089"/>
    </source>
</evidence>
<dbReference type="AlphaFoldDB" id="A0A4S8K592"/>
<dbReference type="Gene3D" id="3.30.40.10">
    <property type="entry name" value="Zinc/RING finger domain, C3HC4 (zinc finger)"/>
    <property type="match status" value="1"/>
</dbReference>
<dbReference type="GO" id="GO:0016740">
    <property type="term" value="F:transferase activity"/>
    <property type="evidence" value="ECO:0007669"/>
    <property type="project" value="UniProtKB-KW"/>
</dbReference>
<accession>A0A4S8K592</accession>
<dbReference type="PROSITE" id="PS50089">
    <property type="entry name" value="ZF_RING_2"/>
    <property type="match status" value="1"/>
</dbReference>
<keyword evidence="10 14" id="KW-0472">Membrane</keyword>
<comment type="caution">
    <text evidence="16">The sequence shown here is derived from an EMBL/GenBank/DDBJ whole genome shotgun (WGS) entry which is preliminary data.</text>
</comment>
<sequence>MSNTRMFLRDNSGSIIFSLCMIVCVLYCLICSRCRRHRNRADRPPQAALAMSASGAATRDLPHDAGLSQLAIDALPAFAHHVDCKDTCPTTHCAVCLNPVMEGEMVRLLPGCRHAFHVECIDMWLHSHSLCPLCRAEAKPPAPAEKVELRRDPGPQPLLMV</sequence>
<feature type="region of interest" description="Disordered" evidence="13">
    <location>
        <begin position="142"/>
        <end position="161"/>
    </location>
</feature>
<dbReference type="PANTHER" id="PTHR45768:SF34">
    <property type="entry name" value="RING-H2 FINGER PROTEIN ATL64"/>
    <property type="match status" value="1"/>
</dbReference>
<gene>
    <name evidence="16" type="ORF">C4D60_Mb08t20600</name>
</gene>
<dbReference type="STRING" id="52838.A0A4S8K592"/>
<protein>
    <recommendedName>
        <fullName evidence="15">RING-type domain-containing protein</fullName>
    </recommendedName>
</protein>
<keyword evidence="7" id="KW-0833">Ubl conjugation pathway</keyword>
<evidence type="ECO:0000256" key="8">
    <source>
        <dbReference type="ARBA" id="ARBA00022833"/>
    </source>
</evidence>
<evidence type="ECO:0000256" key="2">
    <source>
        <dbReference type="ARBA" id="ARBA00004906"/>
    </source>
</evidence>
<evidence type="ECO:0000256" key="13">
    <source>
        <dbReference type="SAM" id="MobiDB-lite"/>
    </source>
</evidence>
<keyword evidence="6 12" id="KW-0863">Zinc-finger</keyword>
<dbReference type="SUPFAM" id="SSF57850">
    <property type="entry name" value="RING/U-box"/>
    <property type="match status" value="1"/>
</dbReference>
<proteinExistence type="inferred from homology"/>
<evidence type="ECO:0000313" key="16">
    <source>
        <dbReference type="EMBL" id="THU70022.1"/>
    </source>
</evidence>
<comment type="pathway">
    <text evidence="2">Protein modification; protein ubiquitination.</text>
</comment>
<dbReference type="PANTHER" id="PTHR45768">
    <property type="entry name" value="E3 UBIQUITIN-PROTEIN LIGASE RNF13-LIKE"/>
    <property type="match status" value="1"/>
</dbReference>
<dbReference type="EMBL" id="PYDT01000002">
    <property type="protein sequence ID" value="THU70022.1"/>
    <property type="molecule type" value="Genomic_DNA"/>
</dbReference>
<evidence type="ECO:0000256" key="14">
    <source>
        <dbReference type="SAM" id="Phobius"/>
    </source>
</evidence>
<keyword evidence="4 14" id="KW-0812">Transmembrane</keyword>
<comment type="subcellular location">
    <subcellularLocation>
        <location evidence="1">Membrane</location>
        <topology evidence="1">Single-pass membrane protein</topology>
    </subcellularLocation>
</comment>
<dbReference type="Proteomes" id="UP000317650">
    <property type="component" value="Chromosome 8"/>
</dbReference>
<dbReference type="UniPathway" id="UPA00143"/>
<evidence type="ECO:0000256" key="10">
    <source>
        <dbReference type="ARBA" id="ARBA00023136"/>
    </source>
</evidence>
<dbReference type="Pfam" id="PF13639">
    <property type="entry name" value="zf-RING_2"/>
    <property type="match status" value="1"/>
</dbReference>
<evidence type="ECO:0000256" key="4">
    <source>
        <dbReference type="ARBA" id="ARBA00022692"/>
    </source>
</evidence>
<evidence type="ECO:0000256" key="6">
    <source>
        <dbReference type="ARBA" id="ARBA00022771"/>
    </source>
</evidence>
<evidence type="ECO:0000256" key="5">
    <source>
        <dbReference type="ARBA" id="ARBA00022723"/>
    </source>
</evidence>
<evidence type="ECO:0000313" key="17">
    <source>
        <dbReference type="Proteomes" id="UP000317650"/>
    </source>
</evidence>
<name>A0A4S8K592_MUSBA</name>
<evidence type="ECO:0000256" key="12">
    <source>
        <dbReference type="PROSITE-ProRule" id="PRU00175"/>
    </source>
</evidence>
<evidence type="ECO:0000256" key="9">
    <source>
        <dbReference type="ARBA" id="ARBA00022989"/>
    </source>
</evidence>
<dbReference type="GO" id="GO:0016020">
    <property type="term" value="C:membrane"/>
    <property type="evidence" value="ECO:0007669"/>
    <property type="project" value="UniProtKB-SubCell"/>
</dbReference>
<keyword evidence="17" id="KW-1185">Reference proteome</keyword>
<keyword evidence="5" id="KW-0479">Metal-binding</keyword>
<keyword evidence="3" id="KW-0808">Transferase</keyword>
<keyword evidence="8" id="KW-0862">Zinc</keyword>